<organism evidence="1 2">
    <name type="scientific">Eleginops maclovinus</name>
    <name type="common">Patagonian blennie</name>
    <name type="synonym">Eleginus maclovinus</name>
    <dbReference type="NCBI Taxonomy" id="56733"/>
    <lineage>
        <taxon>Eukaryota</taxon>
        <taxon>Metazoa</taxon>
        <taxon>Chordata</taxon>
        <taxon>Craniata</taxon>
        <taxon>Vertebrata</taxon>
        <taxon>Euteleostomi</taxon>
        <taxon>Actinopterygii</taxon>
        <taxon>Neopterygii</taxon>
        <taxon>Teleostei</taxon>
        <taxon>Neoteleostei</taxon>
        <taxon>Acanthomorphata</taxon>
        <taxon>Eupercaria</taxon>
        <taxon>Perciformes</taxon>
        <taxon>Notothenioidei</taxon>
        <taxon>Eleginopidae</taxon>
        <taxon>Eleginops</taxon>
    </lineage>
</organism>
<evidence type="ECO:0000313" key="1">
    <source>
        <dbReference type="EMBL" id="KAK5860225.1"/>
    </source>
</evidence>
<evidence type="ECO:0000313" key="2">
    <source>
        <dbReference type="Proteomes" id="UP001346869"/>
    </source>
</evidence>
<gene>
    <name evidence="1" type="ORF">PBY51_021716</name>
</gene>
<dbReference type="AlphaFoldDB" id="A0AAN7XDT4"/>
<dbReference type="Proteomes" id="UP001346869">
    <property type="component" value="Unassembled WGS sequence"/>
</dbReference>
<keyword evidence="2" id="KW-1185">Reference proteome</keyword>
<dbReference type="EMBL" id="JAUZQC010000014">
    <property type="protein sequence ID" value="KAK5860225.1"/>
    <property type="molecule type" value="Genomic_DNA"/>
</dbReference>
<proteinExistence type="predicted"/>
<comment type="caution">
    <text evidence="1">The sequence shown here is derived from an EMBL/GenBank/DDBJ whole genome shotgun (WGS) entry which is preliminary data.</text>
</comment>
<reference evidence="1 2" key="1">
    <citation type="journal article" date="2023" name="Genes (Basel)">
        <title>Chromosome-Level Genome Assembly and Circadian Gene Repertoire of the Patagonia Blennie Eleginops maclovinus-The Closest Ancestral Proxy of Antarctic Cryonotothenioids.</title>
        <authorList>
            <person name="Cheng C.C."/>
            <person name="Rivera-Colon A.G."/>
            <person name="Minhas B.F."/>
            <person name="Wilson L."/>
            <person name="Rayamajhi N."/>
            <person name="Vargas-Chacoff L."/>
            <person name="Catchen J.M."/>
        </authorList>
    </citation>
    <scope>NUCLEOTIDE SEQUENCE [LARGE SCALE GENOMIC DNA]</scope>
    <source>
        <strain evidence="1">JMC-PN-2008</strain>
    </source>
</reference>
<accession>A0AAN7XDT4</accession>
<name>A0AAN7XDT4_ELEMC</name>
<reference evidence="1 2" key="2">
    <citation type="journal article" date="2023" name="Mol. Biol. Evol.">
        <title>Genomics of Secondarily Temperate Adaptation in the Only Non-Antarctic Icefish.</title>
        <authorList>
            <person name="Rivera-Colon A.G."/>
            <person name="Rayamajhi N."/>
            <person name="Minhas B.F."/>
            <person name="Madrigal G."/>
            <person name="Bilyk K.T."/>
            <person name="Yoon V."/>
            <person name="Hune M."/>
            <person name="Gregory S."/>
            <person name="Cheng C.H.C."/>
            <person name="Catchen J.M."/>
        </authorList>
    </citation>
    <scope>NUCLEOTIDE SEQUENCE [LARGE SCALE GENOMIC DNA]</scope>
    <source>
        <strain evidence="1">JMC-PN-2008</strain>
    </source>
</reference>
<sequence>MMDALDPKANKHESQAKYMQAREVRKKLLTPAHKYMIDILANGLFLEPTAVEEFILDCSSLDEFDDFFAKGGRKAISFVYQESEVPGIECGRSYAGTAKGEKILRLFLANLSQTCLKGICCSFTRARLDIAVNSENIREEIFFSMVDARDGPSERYKKCLQFPATSS</sequence>
<protein>
    <submittedName>
        <fullName evidence="1">Uncharacterized protein</fullName>
    </submittedName>
</protein>